<dbReference type="Gene3D" id="3.30.300.30">
    <property type="match status" value="1"/>
</dbReference>
<evidence type="ECO:0000256" key="1">
    <source>
        <dbReference type="ARBA" id="ARBA00022450"/>
    </source>
</evidence>
<name>A0ABS5ZBQ1_9GAMM</name>
<dbReference type="Pfam" id="PF00501">
    <property type="entry name" value="AMP-binding"/>
    <property type="match status" value="1"/>
</dbReference>
<dbReference type="InterPro" id="IPR042099">
    <property type="entry name" value="ANL_N_sf"/>
</dbReference>
<dbReference type="Proteomes" id="UP000690515">
    <property type="component" value="Unassembled WGS sequence"/>
</dbReference>
<evidence type="ECO:0000256" key="3">
    <source>
        <dbReference type="ARBA" id="ARBA00022598"/>
    </source>
</evidence>
<sequence length="1503" mass="167546">MSLLVSSKEQEAVAQKRKELQKMLQSGKSNLSVEQLRLWTLLQLDNSMPMLNFFAYQLKGNIDLARLQQSWAEVVSQHDVLGCHFKPFAHTALRIPCQQKDISFNVETRLGEHTVNDILKAWLDTAASQSHHTTGEITQDQLAALTLIELSEGHYLLLLKLSRLAGDLTAGQLIIKKLLANYQALNTSLPQASTIKIQAEPSSFTEFALYERNWLKSSVAKKALSFWQSALDDVPPLKLPTDFPRPAIKTNHCAAEVVWLEDKVLDCLQKQCQSLTVDLHDILLSTVFLQLNRYTNQTKFAIGIKVDRREQAFQQIIGPVDNWLPLCTEITQEVPFSAFLNSIVAQCRAVKAQGFLPFATLVEQLQPERDLSRTPFYQVMFLFEDLRIDQQMTAKGELQAEALSLPQQNTHTDMTLTVSQTSDGLQLRADYNTDLFNAETIQRQLAHWVQLISSIAKDPQQMSYLLPFLTQAEHTTLLQKWNATEQHFFPDAALHHLIEHQAANTPTALSVLCEGEKLTYQDLNEHANQLASYLCQVLAKPEGLDETRIAICLERTVEMTVAMLAVLKAGGVFVPLDPAYPEERLSHMLSDSDAQCLLTAQGVWQTLQNKVSLKPLLAGQSLQTIKIDQQWPAIAECSRANLQLTIRAEHLAYLIYTSGSTGTPKAVMVTHRGVVNNLSWRQSVWPLAEGDRVLQNFSFSFDPAIWATFFPLIAGACTVIAPTRISADHLALIDYIQSYEITLLGGVPSLFSLLAEEPSFAACSQLKYILSGGEAFPRKVFNKLDSMVPAKILNLYGPTETTIDVTCCEHPEPTRDIVPLGKPTANVQVYILDEYFQPVPVGVAGEIFIGGAGLARGYNKRPGMTAQRFLPDPFSKIPGARIYRTGDRGCYLVDGTIEYLGRVDDQVKVSGYRIELGEVEAALRLHPAVNDAVVVVRTSDSGIARLVAFVATKDMDLTTEGLQQFLADLLPSHMTPSIITLLEQLPHTQNGKVDKAALPDTQIERSVALGKFIAPRTALERVIAQDFISVLGLNEISIHDDFFALGGTSIILSQLAARLLKRYDIPVPIHRFFSTPTVAGVVEVIEFYQREGVQAVIADQHASRLMQDATLADDISPSNLPVRDFENPTAVLLTGATGYLGAFLLEQLLLRTQADIYCLVRAKSENQAFTRIRQVMVQYLIWDERYEHRIKPLVGDLGLPRLGLNEAQWETLAETLQAIYHNGALVNFVYPYSALRAPNVQGTQEVLRLACTKQLKAVHYVSTIDVLLSTHSPRPFIENNDPLQNPVSVPEGYTGSKWVAEKVVDIGRQRGIPITIFRPGLVISHSETGATQTNDYLLVALRGFLPMSIIPDYPRIFDTVPVDYVAKSIVHISLNKNNTDGFYHLFNPAPVSLLRFCEWVRSFGYTFDIVPFEEGREKALTVSADHPLYSLVPLIRDAEANPQKALDPMHMDELQPARECQSTINALADSDINCPPMSEKLAHQCLQYLVDIQFLPTPEKVVL</sequence>
<dbReference type="CDD" id="cd05235">
    <property type="entry name" value="SDR_e1"/>
    <property type="match status" value="1"/>
</dbReference>
<dbReference type="InterPro" id="IPR045851">
    <property type="entry name" value="AMP-bd_C_sf"/>
</dbReference>
<dbReference type="Gene3D" id="1.10.1200.10">
    <property type="entry name" value="ACP-like"/>
    <property type="match status" value="1"/>
</dbReference>
<gene>
    <name evidence="5" type="ORF">KCG35_10325</name>
</gene>
<evidence type="ECO:0000313" key="6">
    <source>
        <dbReference type="Proteomes" id="UP000690515"/>
    </source>
</evidence>
<dbReference type="PANTHER" id="PTHR44845">
    <property type="entry name" value="CARRIER DOMAIN-CONTAINING PROTEIN"/>
    <property type="match status" value="1"/>
</dbReference>
<accession>A0ABS5ZBQ1</accession>
<keyword evidence="6" id="KW-1185">Reference proteome</keyword>
<dbReference type="PANTHER" id="PTHR44845:SF6">
    <property type="entry name" value="BETA-ALANINE-ACTIVATING ENZYME"/>
    <property type="match status" value="1"/>
</dbReference>
<keyword evidence="1" id="KW-0596">Phosphopantetheine</keyword>
<dbReference type="NCBIfam" id="TIGR01733">
    <property type="entry name" value="AA-adenyl-dom"/>
    <property type="match status" value="1"/>
</dbReference>
<proteinExistence type="predicted"/>
<dbReference type="InterPro" id="IPR036291">
    <property type="entry name" value="NAD(P)-bd_dom_sf"/>
</dbReference>
<reference evidence="5 6" key="1">
    <citation type="submission" date="2021-04" db="EMBL/GenBank/DDBJ databases">
        <authorList>
            <person name="Pira H."/>
            <person name="Risdian C."/>
            <person name="Wink J."/>
        </authorList>
    </citation>
    <scope>NUCLEOTIDE SEQUENCE [LARGE SCALE GENOMIC DNA]</scope>
    <source>
        <strain evidence="5 6">WH53</strain>
    </source>
</reference>
<feature type="domain" description="Carrier" evidence="4">
    <location>
        <begin position="1014"/>
        <end position="1089"/>
    </location>
</feature>
<protein>
    <submittedName>
        <fullName evidence="5">Amino acid adenylation domain-containing protein</fullName>
    </submittedName>
</protein>
<comment type="caution">
    <text evidence="5">The sequence shown here is derived from an EMBL/GenBank/DDBJ whole genome shotgun (WGS) entry which is preliminary data.</text>
</comment>
<dbReference type="InterPro" id="IPR010071">
    <property type="entry name" value="AA_adenyl_dom"/>
</dbReference>
<dbReference type="SUPFAM" id="SSF56801">
    <property type="entry name" value="Acetyl-CoA synthetase-like"/>
    <property type="match status" value="1"/>
</dbReference>
<dbReference type="EMBL" id="JAGSOY010000020">
    <property type="protein sequence ID" value="MBU2711455.1"/>
    <property type="molecule type" value="Genomic_DNA"/>
</dbReference>
<dbReference type="SUPFAM" id="SSF51735">
    <property type="entry name" value="NAD(P)-binding Rossmann-fold domains"/>
    <property type="match status" value="1"/>
</dbReference>
<evidence type="ECO:0000259" key="4">
    <source>
        <dbReference type="PROSITE" id="PS50075"/>
    </source>
</evidence>
<dbReference type="Pfam" id="PF07993">
    <property type="entry name" value="NAD_binding_4"/>
    <property type="match status" value="1"/>
</dbReference>
<dbReference type="InterPro" id="IPR025110">
    <property type="entry name" value="AMP-bd_C"/>
</dbReference>
<dbReference type="InterPro" id="IPR009081">
    <property type="entry name" value="PP-bd_ACP"/>
</dbReference>
<dbReference type="Pfam" id="PF13193">
    <property type="entry name" value="AMP-binding_C"/>
    <property type="match status" value="1"/>
</dbReference>
<dbReference type="Gene3D" id="3.30.559.10">
    <property type="entry name" value="Chloramphenicol acetyltransferase-like domain"/>
    <property type="match status" value="1"/>
</dbReference>
<dbReference type="InterPro" id="IPR036736">
    <property type="entry name" value="ACP-like_sf"/>
</dbReference>
<keyword evidence="3" id="KW-0436">Ligase</keyword>
<dbReference type="InterPro" id="IPR020845">
    <property type="entry name" value="AMP-binding_CS"/>
</dbReference>
<dbReference type="Pfam" id="PF00668">
    <property type="entry name" value="Condensation"/>
    <property type="match status" value="1"/>
</dbReference>
<dbReference type="InterPro" id="IPR010080">
    <property type="entry name" value="Thioester_reductase-like_dom"/>
</dbReference>
<dbReference type="InterPro" id="IPR001242">
    <property type="entry name" value="Condensation_dom"/>
</dbReference>
<evidence type="ECO:0000313" key="5">
    <source>
        <dbReference type="EMBL" id="MBU2711455.1"/>
    </source>
</evidence>
<dbReference type="InterPro" id="IPR013120">
    <property type="entry name" value="FAR_NAD-bd"/>
</dbReference>
<dbReference type="CDD" id="cd05930">
    <property type="entry name" value="A_NRPS"/>
    <property type="match status" value="1"/>
</dbReference>
<organism evidence="5 6">
    <name type="scientific">Zooshikella harenae</name>
    <dbReference type="NCBI Taxonomy" id="2827238"/>
    <lineage>
        <taxon>Bacteria</taxon>
        <taxon>Pseudomonadati</taxon>
        <taxon>Pseudomonadota</taxon>
        <taxon>Gammaproteobacteria</taxon>
        <taxon>Oceanospirillales</taxon>
        <taxon>Zooshikellaceae</taxon>
        <taxon>Zooshikella</taxon>
    </lineage>
</organism>
<dbReference type="Gene3D" id="3.30.559.30">
    <property type="entry name" value="Nonribosomal peptide synthetase, condensation domain"/>
    <property type="match status" value="1"/>
</dbReference>
<dbReference type="Gene3D" id="3.40.50.12780">
    <property type="entry name" value="N-terminal domain of ligase-like"/>
    <property type="match status" value="1"/>
</dbReference>
<dbReference type="InterPro" id="IPR023213">
    <property type="entry name" value="CAT-like_dom_sf"/>
</dbReference>
<dbReference type="NCBIfam" id="TIGR01746">
    <property type="entry name" value="Thioester-redct"/>
    <property type="match status" value="1"/>
</dbReference>
<dbReference type="PROSITE" id="PS50075">
    <property type="entry name" value="CARRIER"/>
    <property type="match status" value="1"/>
</dbReference>
<dbReference type="Gene3D" id="3.40.50.720">
    <property type="entry name" value="NAD(P)-binding Rossmann-like Domain"/>
    <property type="match status" value="1"/>
</dbReference>
<dbReference type="RefSeq" id="WP_215819616.1">
    <property type="nucleotide sequence ID" value="NZ_JAGSOY010000020.1"/>
</dbReference>
<keyword evidence="2" id="KW-0597">Phosphoprotein</keyword>
<dbReference type="PROSITE" id="PS00455">
    <property type="entry name" value="AMP_BINDING"/>
    <property type="match status" value="1"/>
</dbReference>
<evidence type="ECO:0000256" key="2">
    <source>
        <dbReference type="ARBA" id="ARBA00022553"/>
    </source>
</evidence>
<dbReference type="PIRSF" id="PIRSF001617">
    <property type="entry name" value="Alpha-AR"/>
    <property type="match status" value="1"/>
</dbReference>
<dbReference type="InterPro" id="IPR000873">
    <property type="entry name" value="AMP-dep_synth/lig_dom"/>
</dbReference>
<dbReference type="SUPFAM" id="SSF52777">
    <property type="entry name" value="CoA-dependent acyltransferases"/>
    <property type="match status" value="2"/>
</dbReference>
<dbReference type="Pfam" id="PF00550">
    <property type="entry name" value="PP-binding"/>
    <property type="match status" value="1"/>
</dbReference>
<dbReference type="SUPFAM" id="SSF47336">
    <property type="entry name" value="ACP-like"/>
    <property type="match status" value="1"/>
</dbReference>